<dbReference type="Proteomes" id="UP000198584">
    <property type="component" value="Unassembled WGS sequence"/>
</dbReference>
<organism evidence="2 3">
    <name type="scientific">Thalassobacillus cyri</name>
    <dbReference type="NCBI Taxonomy" id="571932"/>
    <lineage>
        <taxon>Bacteria</taxon>
        <taxon>Bacillati</taxon>
        <taxon>Bacillota</taxon>
        <taxon>Bacilli</taxon>
        <taxon>Bacillales</taxon>
        <taxon>Bacillaceae</taxon>
        <taxon>Thalassobacillus</taxon>
    </lineage>
</organism>
<gene>
    <name evidence="2" type="ORF">SAMN05421743_10149</name>
</gene>
<dbReference type="RefSeq" id="WP_342721959.1">
    <property type="nucleotide sequence ID" value="NZ_FNQR01000001.1"/>
</dbReference>
<feature type="transmembrane region" description="Helical" evidence="1">
    <location>
        <begin position="7"/>
        <end position="30"/>
    </location>
</feature>
<evidence type="ECO:0000256" key="1">
    <source>
        <dbReference type="SAM" id="Phobius"/>
    </source>
</evidence>
<evidence type="ECO:0000313" key="3">
    <source>
        <dbReference type="Proteomes" id="UP000198584"/>
    </source>
</evidence>
<dbReference type="STRING" id="571932.SAMN05421743_10149"/>
<protein>
    <submittedName>
        <fullName evidence="2">Uncharacterized protein</fullName>
    </submittedName>
</protein>
<keyword evidence="3" id="KW-1185">Reference proteome</keyword>
<accession>A0A1H3VLE3</accession>
<keyword evidence="1" id="KW-0812">Transmembrane</keyword>
<proteinExistence type="predicted"/>
<evidence type="ECO:0000313" key="2">
    <source>
        <dbReference type="EMBL" id="SDZ74922.1"/>
    </source>
</evidence>
<dbReference type="AlphaFoldDB" id="A0A1H3VLE3"/>
<sequence>MDIFYWFVFLVGFGFTVSGGISLISYMNLLPAGFTWLEYLQFVQTRSECWLFPIGIILMLLSTLKIGQSPCQ</sequence>
<dbReference type="EMBL" id="FNQR01000001">
    <property type="protein sequence ID" value="SDZ74922.1"/>
    <property type="molecule type" value="Genomic_DNA"/>
</dbReference>
<reference evidence="2 3" key="1">
    <citation type="submission" date="2016-10" db="EMBL/GenBank/DDBJ databases">
        <authorList>
            <person name="de Groot N.N."/>
        </authorList>
    </citation>
    <scope>NUCLEOTIDE SEQUENCE [LARGE SCALE GENOMIC DNA]</scope>
    <source>
        <strain evidence="2 3">CCM7597</strain>
    </source>
</reference>
<keyword evidence="1" id="KW-1133">Transmembrane helix</keyword>
<keyword evidence="1" id="KW-0472">Membrane</keyword>
<dbReference type="InterPro" id="IPR058887">
    <property type="entry name" value="YuzI-like"/>
</dbReference>
<name>A0A1H3VLE3_9BACI</name>
<feature type="transmembrane region" description="Helical" evidence="1">
    <location>
        <begin position="50"/>
        <end position="67"/>
    </location>
</feature>
<dbReference type="Pfam" id="PF26135">
    <property type="entry name" value="YuzI"/>
    <property type="match status" value="1"/>
</dbReference>